<reference evidence="2 3" key="1">
    <citation type="submission" date="2023-07" db="EMBL/GenBank/DDBJ databases">
        <title>Sorghum-associated microbial communities from plants grown in Nebraska, USA.</title>
        <authorList>
            <person name="Schachtman D."/>
        </authorList>
    </citation>
    <scope>NUCLEOTIDE SEQUENCE [LARGE SCALE GENOMIC DNA]</scope>
    <source>
        <strain evidence="2 3">BE211</strain>
    </source>
</reference>
<keyword evidence="1" id="KW-1133">Transmembrane helix</keyword>
<protein>
    <recommendedName>
        <fullName evidence="4">RDD domain-containing protein</fullName>
    </recommendedName>
</protein>
<keyword evidence="3" id="KW-1185">Reference proteome</keyword>
<evidence type="ECO:0008006" key="4">
    <source>
        <dbReference type="Google" id="ProtNLM"/>
    </source>
</evidence>
<evidence type="ECO:0000256" key="1">
    <source>
        <dbReference type="SAM" id="Phobius"/>
    </source>
</evidence>
<keyword evidence="1" id="KW-0472">Membrane</keyword>
<gene>
    <name evidence="2" type="ORF">J2X07_002534</name>
</gene>
<keyword evidence="1" id="KW-0812">Transmembrane</keyword>
<dbReference type="RefSeq" id="WP_310259071.1">
    <property type="nucleotide sequence ID" value="NZ_JAVDWA010000004.1"/>
</dbReference>
<name>A0ABU1U227_9BACL</name>
<dbReference type="Proteomes" id="UP001258181">
    <property type="component" value="Unassembled WGS sequence"/>
</dbReference>
<evidence type="ECO:0000313" key="2">
    <source>
        <dbReference type="EMBL" id="MDR7073547.1"/>
    </source>
</evidence>
<accession>A0ABU1U227</accession>
<feature type="transmembrane region" description="Helical" evidence="1">
    <location>
        <begin position="43"/>
        <end position="66"/>
    </location>
</feature>
<dbReference type="EMBL" id="JAVDWA010000004">
    <property type="protein sequence ID" value="MDR7073547.1"/>
    <property type="molecule type" value="Genomic_DNA"/>
</dbReference>
<organism evidence="2 3">
    <name type="scientific">Fictibacillus barbaricus</name>
    <dbReference type="NCBI Taxonomy" id="182136"/>
    <lineage>
        <taxon>Bacteria</taxon>
        <taxon>Bacillati</taxon>
        <taxon>Bacillota</taxon>
        <taxon>Bacilli</taxon>
        <taxon>Bacillales</taxon>
        <taxon>Fictibacillaceae</taxon>
        <taxon>Fictibacillus</taxon>
    </lineage>
</organism>
<proteinExistence type="predicted"/>
<comment type="caution">
    <text evidence="2">The sequence shown here is derived from an EMBL/GenBank/DDBJ whole genome shotgun (WGS) entry which is preliminary data.</text>
</comment>
<feature type="transmembrane region" description="Helical" evidence="1">
    <location>
        <begin position="20"/>
        <end position="37"/>
    </location>
</feature>
<evidence type="ECO:0000313" key="3">
    <source>
        <dbReference type="Proteomes" id="UP001258181"/>
    </source>
</evidence>
<sequence length="95" mass="11150">MKLNTFFEPVSNLSKKQKILRVFFFLILFTDIITRSLKIGSMLVQNIIDSVMGLCLFAFVIEMLFLKKKNYHLLDLVIKLKGARIEERYDESSED</sequence>